<dbReference type="AlphaFoldDB" id="D5SLQ6"/>
<keyword evidence="2" id="KW-0328">Glycosyltransferase</keyword>
<dbReference type="SUPFAM" id="SSF53756">
    <property type="entry name" value="UDP-Glycosyltransferase/glycogen phosphorylase"/>
    <property type="match status" value="1"/>
</dbReference>
<dbReference type="Pfam" id="PF21036">
    <property type="entry name" value="EryCIII-like_N"/>
    <property type="match status" value="1"/>
</dbReference>
<name>D5SLQ6_STRCL</name>
<feature type="domain" description="Erythromycin biosynthesis protein CIII-like C-terminal" evidence="4">
    <location>
        <begin position="278"/>
        <end position="351"/>
    </location>
</feature>
<protein>
    <submittedName>
        <fullName evidence="6">Glycosyl transferase</fullName>
    </submittedName>
</protein>
<dbReference type="Proteomes" id="UP000002357">
    <property type="component" value="Plasmid pSCL4"/>
</dbReference>
<dbReference type="CDD" id="cd03784">
    <property type="entry name" value="GT1_Gtf-like"/>
    <property type="match status" value="1"/>
</dbReference>
<evidence type="ECO:0000313" key="6">
    <source>
        <dbReference type="EMBL" id="EFG04849.2"/>
    </source>
</evidence>
<feature type="domain" description="Erythromycin biosynthesis protein CIII-like N-terminal" evidence="5">
    <location>
        <begin position="22"/>
        <end position="261"/>
    </location>
</feature>
<keyword evidence="7" id="KW-1185">Reference proteome</keyword>
<dbReference type="Gene3D" id="3.40.50.2000">
    <property type="entry name" value="Glycogen Phosphorylase B"/>
    <property type="match status" value="2"/>
</dbReference>
<keyword evidence="6" id="KW-0614">Plasmid</keyword>
<dbReference type="RefSeq" id="WP_003963657.1">
    <property type="nucleotide sequence ID" value="NZ_CM000914.1"/>
</dbReference>
<dbReference type="InterPro" id="IPR002213">
    <property type="entry name" value="UDP_glucos_trans"/>
</dbReference>
<dbReference type="OrthoDB" id="3863369at2"/>
<dbReference type="InterPro" id="IPR050426">
    <property type="entry name" value="Glycosyltransferase_28"/>
</dbReference>
<dbReference type="Pfam" id="PF06722">
    <property type="entry name" value="EryCIII-like_C"/>
    <property type="match status" value="2"/>
</dbReference>
<evidence type="ECO:0000259" key="4">
    <source>
        <dbReference type="Pfam" id="PF06722"/>
    </source>
</evidence>
<dbReference type="GO" id="GO:0016758">
    <property type="term" value="F:hexosyltransferase activity"/>
    <property type="evidence" value="ECO:0007669"/>
    <property type="project" value="UniProtKB-ARBA"/>
</dbReference>
<dbReference type="EMBL" id="CM000914">
    <property type="protein sequence ID" value="EFG04849.2"/>
    <property type="molecule type" value="Genomic_DNA"/>
</dbReference>
<feature type="domain" description="Erythromycin biosynthesis protein CIII-like C-terminal" evidence="4">
    <location>
        <begin position="369"/>
        <end position="438"/>
    </location>
</feature>
<dbReference type="PANTHER" id="PTHR48050">
    <property type="entry name" value="STEROL 3-BETA-GLUCOSYLTRANSFERASE"/>
    <property type="match status" value="1"/>
</dbReference>
<dbReference type="InterPro" id="IPR010610">
    <property type="entry name" value="EryCIII-like_C"/>
</dbReference>
<geneLocation type="plasmid" evidence="6 7">
    <name>pSCL4</name>
</geneLocation>
<accession>D5SLQ6</accession>
<proteinExistence type="inferred from homology"/>
<organism evidence="6 7">
    <name type="scientific">Streptomyces clavuligerus</name>
    <dbReference type="NCBI Taxonomy" id="1901"/>
    <lineage>
        <taxon>Bacteria</taxon>
        <taxon>Bacillati</taxon>
        <taxon>Actinomycetota</taxon>
        <taxon>Actinomycetes</taxon>
        <taxon>Kitasatosporales</taxon>
        <taxon>Streptomycetaceae</taxon>
        <taxon>Streptomyces</taxon>
    </lineage>
</organism>
<reference evidence="6 7" key="1">
    <citation type="journal article" date="2010" name="Genome Biol. Evol.">
        <title>The sequence of a 1.8-mb bacterial linear plasmid reveals a rich evolutionary reservoir of secondary metabolic pathways.</title>
        <authorList>
            <person name="Medema M.H."/>
            <person name="Trefzer A."/>
            <person name="Kovalchuk A."/>
            <person name="van den Berg M."/>
            <person name="Mueller U."/>
            <person name="Heijne W."/>
            <person name="Wu L."/>
            <person name="Alam M.T."/>
            <person name="Ronning C.M."/>
            <person name="Nierman W.C."/>
            <person name="Bovenberg R.A.L."/>
            <person name="Breitling R."/>
            <person name="Takano E."/>
        </authorList>
    </citation>
    <scope>NUCLEOTIDE SEQUENCE [LARGE SCALE GENOMIC DNA]</scope>
    <source>
        <strain evidence="7">ATCC 27064 / DSM 738 / JCM 4710 / NBRC 13307 / NCIMB 12785 / NRRL 3585 / VKM Ac-602</strain>
        <plasmid evidence="6">pSCL4</plasmid>
    </source>
</reference>
<evidence type="ECO:0000256" key="2">
    <source>
        <dbReference type="ARBA" id="ARBA00022676"/>
    </source>
</evidence>
<comment type="similarity">
    <text evidence="1">Belongs to the glycosyltransferase 28 family.</text>
</comment>
<dbReference type="eggNOG" id="COG1819">
    <property type="taxonomic scope" value="Bacteria"/>
</dbReference>
<dbReference type="GeneID" id="93734434"/>
<dbReference type="GO" id="GO:0017000">
    <property type="term" value="P:antibiotic biosynthetic process"/>
    <property type="evidence" value="ECO:0007669"/>
    <property type="project" value="UniProtKB-ARBA"/>
</dbReference>
<sequence length="444" mass="47790">MRVLFTVWPNPSHLYPVVPLAWALRSAGHEVCVAAHPEVADAIAAVGLTAVPLGDPALMPVPLGPGRAYTAERAQVARVTEELALGPEDRELWDTFSQFMFPAIWDFHPYGAAPDEPSPAMDALVAFAREWRPDLVLWDPCFPGAAVAARACGAAQARFITAPDWWGWSVDRLAERAAAATGPCEDPLLRTLGPVAERYGQSLDDELIRGQWTVSTLPESMSIPVSTPTVRVRWVPFSSQTVMPSWLRPLPDRPRVGLSLGLSWRRYLEGGWDHVPALLDAVSGLDIEVVATLNAKQLAGVGELPGNVRAVDYVPLDQLVPTCSALIHHGGLATYSAAVSLNVPQLITDTLTADVLAVEEGGGMGATKHAASPVSVRRVLDEGAGLVLDIGTPSAEAMRERIARVLGEPSFREGAGRLREEHLAMPSPHDTVPVLEKLTARHRP</sequence>
<dbReference type="GO" id="GO:0008194">
    <property type="term" value="F:UDP-glycosyltransferase activity"/>
    <property type="evidence" value="ECO:0007669"/>
    <property type="project" value="InterPro"/>
</dbReference>
<dbReference type="PANTHER" id="PTHR48050:SF13">
    <property type="entry name" value="STEROL 3-BETA-GLUCOSYLTRANSFERASE UGT80A2"/>
    <property type="match status" value="1"/>
</dbReference>
<gene>
    <name evidence="6" type="ORF">SCLAV_p1365</name>
</gene>
<evidence type="ECO:0000313" key="7">
    <source>
        <dbReference type="Proteomes" id="UP000002357"/>
    </source>
</evidence>
<evidence type="ECO:0000256" key="1">
    <source>
        <dbReference type="ARBA" id="ARBA00006962"/>
    </source>
</evidence>
<evidence type="ECO:0000256" key="3">
    <source>
        <dbReference type="ARBA" id="ARBA00022679"/>
    </source>
</evidence>
<keyword evidence="3 6" id="KW-0808">Transferase</keyword>
<evidence type="ECO:0000259" key="5">
    <source>
        <dbReference type="Pfam" id="PF21036"/>
    </source>
</evidence>
<dbReference type="InterPro" id="IPR048284">
    <property type="entry name" value="EryCIII-like_N"/>
</dbReference>